<proteinExistence type="evidence at transcript level"/>
<dbReference type="Pfam" id="PF00080">
    <property type="entry name" value="Sod_Cu"/>
    <property type="match status" value="1"/>
</dbReference>
<dbReference type="CDD" id="cd00305">
    <property type="entry name" value="Cu-Zn_Superoxide_Dismutase"/>
    <property type="match status" value="1"/>
</dbReference>
<dbReference type="InterPro" id="IPR001424">
    <property type="entry name" value="SOD_Cu_Zn_dom"/>
</dbReference>
<dbReference type="InterPro" id="IPR018152">
    <property type="entry name" value="SOD_Cu/Zn_BS"/>
</dbReference>
<keyword evidence="1" id="KW-0479">Metal-binding</keyword>
<feature type="domain" description="Superoxide dismutase copper/zinc binding" evidence="4">
    <location>
        <begin position="47"/>
        <end position="179"/>
    </location>
</feature>
<dbReference type="InterPro" id="IPR024134">
    <property type="entry name" value="SOD_Cu/Zn_/chaperone"/>
</dbReference>
<feature type="compositionally biased region" description="Basic and acidic residues" evidence="2">
    <location>
        <begin position="154"/>
        <end position="164"/>
    </location>
</feature>
<accession>C1LAN8</accession>
<reference evidence="5" key="1">
    <citation type="journal article" date="2009" name="Nature">
        <title>The Schistosoma japonicum genome reveals features of host-parasite interplay.</title>
        <authorList>
            <person name="Liu F."/>
            <person name="Zhou Y."/>
            <person name="Wang Z.Q."/>
            <person name="Lu G."/>
            <person name="Zheng H."/>
            <person name="Brindley P.J."/>
            <person name="McManus D.P."/>
            <person name="Blair D."/>
            <person name="Zhang Q.H."/>
            <person name="Zhong Y."/>
            <person name="Wang S."/>
            <person name="Han Z.G."/>
            <person name="Chen Z."/>
        </authorList>
    </citation>
    <scope>NUCLEOTIDE SEQUENCE</scope>
    <source>
        <strain evidence="5">Anhui</strain>
    </source>
</reference>
<comment type="function">
    <text evidence="1">Destroys radicals which are normally produced within the cells and which are toxic to biological systems.</text>
</comment>
<evidence type="ECO:0000313" key="5">
    <source>
        <dbReference type="EMBL" id="CAX71766.1"/>
    </source>
</evidence>
<dbReference type="SUPFAM" id="SSF49329">
    <property type="entry name" value="Cu,Zn superoxide dismutase-like"/>
    <property type="match status" value="1"/>
</dbReference>
<dbReference type="EC" id="1.15.1.1" evidence="1"/>
<name>C1LAN8_SCHJA</name>
<keyword evidence="3" id="KW-0732">Signal</keyword>
<keyword evidence="1" id="KW-0862">Zinc</keyword>
<dbReference type="PROSITE" id="PS00332">
    <property type="entry name" value="SOD_CU_ZN_2"/>
    <property type="match status" value="1"/>
</dbReference>
<dbReference type="EMBL" id="FN316035">
    <property type="protein sequence ID" value="CAX71766.1"/>
    <property type="molecule type" value="mRNA"/>
</dbReference>
<dbReference type="PRINTS" id="PR00068">
    <property type="entry name" value="CUZNDISMTASE"/>
</dbReference>
<dbReference type="Gene3D" id="2.60.40.200">
    <property type="entry name" value="Superoxide dismutase, copper/zinc binding domain"/>
    <property type="match status" value="1"/>
</dbReference>
<evidence type="ECO:0000259" key="4">
    <source>
        <dbReference type="Pfam" id="PF00080"/>
    </source>
</evidence>
<comment type="catalytic activity">
    <reaction evidence="1">
        <text>2 superoxide + 2 H(+) = H2O2 + O2</text>
        <dbReference type="Rhea" id="RHEA:20696"/>
        <dbReference type="ChEBI" id="CHEBI:15378"/>
        <dbReference type="ChEBI" id="CHEBI:15379"/>
        <dbReference type="ChEBI" id="CHEBI:16240"/>
        <dbReference type="ChEBI" id="CHEBI:18421"/>
        <dbReference type="EC" id="1.15.1.1"/>
    </reaction>
</comment>
<evidence type="ECO:0000256" key="3">
    <source>
        <dbReference type="SAM" id="SignalP"/>
    </source>
</evidence>
<feature type="region of interest" description="Disordered" evidence="2">
    <location>
        <begin position="154"/>
        <end position="174"/>
    </location>
</feature>
<comment type="cofactor">
    <cofactor evidence="1">
        <name>Zn(2+)</name>
        <dbReference type="ChEBI" id="CHEBI:29105"/>
    </cofactor>
    <text evidence="1">Binds 1 zinc ion per subunit.</text>
</comment>
<reference evidence="5" key="2">
    <citation type="submission" date="2009-03" db="EMBL/GenBank/DDBJ databases">
        <authorList>
            <person name="Gang L."/>
        </authorList>
    </citation>
    <scope>NUCLEOTIDE SEQUENCE</scope>
    <source>
        <strain evidence="5">Anhui</strain>
    </source>
</reference>
<sequence>MTTYSYLLVLFILLDSYCSGYGYYYSSHYRKHFDPAIASFTKEPNIGSVWFTQHGNYMYLNGSVSGLPRNSHLGVHIHRYGGLGNMCLEAGPHFNPFNMRHGGRFGKPRHAGDLGNIRVDQYGVMVFDLYVTIEKLGPYDGFIGRSLVIHANMDDLGRNPDEGSRTTGNSGPRLACATIGYRGP</sequence>
<feature type="signal peptide" evidence="3">
    <location>
        <begin position="1"/>
        <end position="20"/>
    </location>
</feature>
<feature type="chain" id="PRO_5002911504" description="Superoxide dismutase [Cu-Zn]" evidence="3">
    <location>
        <begin position="21"/>
        <end position="184"/>
    </location>
</feature>
<dbReference type="AlphaFoldDB" id="C1LAN8"/>
<protein>
    <recommendedName>
        <fullName evidence="1">Superoxide dismutase [Cu-Zn]</fullName>
        <ecNumber evidence="1">1.15.1.1</ecNumber>
    </recommendedName>
</protein>
<gene>
    <name evidence="5" type="primary">EC-SOD</name>
</gene>
<comment type="similarity">
    <text evidence="1">Belongs to the Cu-Zn superoxide dismutase family.</text>
</comment>
<keyword evidence="1 5" id="KW-0560">Oxidoreductase</keyword>
<evidence type="ECO:0000256" key="2">
    <source>
        <dbReference type="SAM" id="MobiDB-lite"/>
    </source>
</evidence>
<organism evidence="5">
    <name type="scientific">Schistosoma japonicum</name>
    <name type="common">Blood fluke</name>
    <dbReference type="NCBI Taxonomy" id="6182"/>
    <lineage>
        <taxon>Eukaryota</taxon>
        <taxon>Metazoa</taxon>
        <taxon>Spiralia</taxon>
        <taxon>Lophotrochozoa</taxon>
        <taxon>Platyhelminthes</taxon>
        <taxon>Trematoda</taxon>
        <taxon>Digenea</taxon>
        <taxon>Strigeidida</taxon>
        <taxon>Schistosomatoidea</taxon>
        <taxon>Schistosomatidae</taxon>
        <taxon>Schistosoma</taxon>
    </lineage>
</organism>
<comment type="cofactor">
    <cofactor evidence="1">
        <name>Cu cation</name>
        <dbReference type="ChEBI" id="CHEBI:23378"/>
    </cofactor>
    <text evidence="1">Binds 1 copper ion per subunit.</text>
</comment>
<dbReference type="InterPro" id="IPR036423">
    <property type="entry name" value="SOD-like_Cu/Zn_dom_sf"/>
</dbReference>
<dbReference type="GO" id="GO:0005507">
    <property type="term" value="F:copper ion binding"/>
    <property type="evidence" value="ECO:0007669"/>
    <property type="project" value="InterPro"/>
</dbReference>
<dbReference type="PANTHER" id="PTHR10003">
    <property type="entry name" value="SUPEROXIDE DISMUTASE CU-ZN -RELATED"/>
    <property type="match status" value="1"/>
</dbReference>
<evidence type="ECO:0000256" key="1">
    <source>
        <dbReference type="RuleBase" id="RU000393"/>
    </source>
</evidence>
<keyword evidence="1" id="KW-0186">Copper</keyword>
<dbReference type="GO" id="GO:0004784">
    <property type="term" value="F:superoxide dismutase activity"/>
    <property type="evidence" value="ECO:0007669"/>
    <property type="project" value="UniProtKB-EC"/>
</dbReference>